<feature type="region of interest" description="Disordered" evidence="1">
    <location>
        <begin position="1"/>
        <end position="62"/>
    </location>
</feature>
<dbReference type="AlphaFoldDB" id="A0A2S7DXY4"/>
<evidence type="ECO:0000256" key="1">
    <source>
        <dbReference type="SAM" id="MobiDB-lite"/>
    </source>
</evidence>
<reference evidence="2 3" key="1">
    <citation type="submission" date="2016-08" db="EMBL/GenBank/DDBJ databases">
        <authorList>
            <person name="Seilhamer J.J."/>
        </authorList>
    </citation>
    <scope>NUCLEOTIDE SEQUENCE [LARGE SCALE GENOMIC DNA]</scope>
    <source>
        <strain evidence="2 3">CFBP2542</strain>
    </source>
</reference>
<sequence length="62" mass="6790">MPKISFAAHISPREASARRSRSPLPPGRGQNRRDPPRPSGNTHAMTVEVDDDDRNLPATCTP</sequence>
<comment type="caution">
    <text evidence="2">The sequence shown here is derived from an EMBL/GenBank/DDBJ whole genome shotgun (WGS) entry which is preliminary data.</text>
</comment>
<gene>
    <name evidence="2" type="ORF">XcuCFBP2542_00055</name>
</gene>
<evidence type="ECO:0000313" key="2">
    <source>
        <dbReference type="EMBL" id="PPU78641.1"/>
    </source>
</evidence>
<proteinExistence type="predicted"/>
<protein>
    <submittedName>
        <fullName evidence="2">Uncharacterized protein</fullName>
    </submittedName>
</protein>
<name>A0A2S7DXY4_9XANT</name>
<evidence type="ECO:0000313" key="3">
    <source>
        <dbReference type="Proteomes" id="UP000239561"/>
    </source>
</evidence>
<accession>A0A2S7DXY4</accession>
<organism evidence="2 3">
    <name type="scientific">Xanthomonas cucurbitae</name>
    <dbReference type="NCBI Taxonomy" id="56453"/>
    <lineage>
        <taxon>Bacteria</taxon>
        <taxon>Pseudomonadati</taxon>
        <taxon>Pseudomonadota</taxon>
        <taxon>Gammaproteobacteria</taxon>
        <taxon>Lysobacterales</taxon>
        <taxon>Lysobacteraceae</taxon>
        <taxon>Xanthomonas</taxon>
    </lineage>
</organism>
<dbReference type="Proteomes" id="UP000239561">
    <property type="component" value="Unassembled WGS sequence"/>
</dbReference>
<dbReference type="EMBL" id="MDED01000001">
    <property type="protein sequence ID" value="PPU78641.1"/>
    <property type="molecule type" value="Genomic_DNA"/>
</dbReference>